<dbReference type="Proteomes" id="UP000815677">
    <property type="component" value="Unassembled WGS sequence"/>
</dbReference>
<dbReference type="EMBL" id="DF846312">
    <property type="protein sequence ID" value="GAT50157.1"/>
    <property type="molecule type" value="Genomic_DNA"/>
</dbReference>
<name>A0ABQ0LGI8_MYCCL</name>
<reference evidence="2" key="1">
    <citation type="submission" date="2014-09" db="EMBL/GenBank/DDBJ databases">
        <title>Genome sequence of the luminous mushroom Mycena chlorophos for searching fungal bioluminescence genes.</title>
        <authorList>
            <person name="Tanaka Y."/>
            <person name="Kasuga D."/>
            <person name="Oba Y."/>
            <person name="Hase S."/>
            <person name="Sato K."/>
            <person name="Oba Y."/>
            <person name="Sakakibara Y."/>
        </authorList>
    </citation>
    <scope>NUCLEOTIDE SEQUENCE</scope>
</reference>
<protein>
    <submittedName>
        <fullName evidence="2">Uncharacterized protein</fullName>
    </submittedName>
</protein>
<gene>
    <name evidence="2" type="ORF">MCHLO_07430</name>
</gene>
<organism evidence="2 3">
    <name type="scientific">Mycena chlorophos</name>
    <name type="common">Agaric fungus</name>
    <name type="synonym">Agaricus chlorophos</name>
    <dbReference type="NCBI Taxonomy" id="658473"/>
    <lineage>
        <taxon>Eukaryota</taxon>
        <taxon>Fungi</taxon>
        <taxon>Dikarya</taxon>
        <taxon>Basidiomycota</taxon>
        <taxon>Agaricomycotina</taxon>
        <taxon>Agaricomycetes</taxon>
        <taxon>Agaricomycetidae</taxon>
        <taxon>Agaricales</taxon>
        <taxon>Marasmiineae</taxon>
        <taxon>Mycenaceae</taxon>
        <taxon>Mycena</taxon>
    </lineage>
</organism>
<keyword evidence="3" id="KW-1185">Reference proteome</keyword>
<evidence type="ECO:0000313" key="2">
    <source>
        <dbReference type="EMBL" id="GAT50157.1"/>
    </source>
</evidence>
<evidence type="ECO:0000313" key="3">
    <source>
        <dbReference type="Proteomes" id="UP000815677"/>
    </source>
</evidence>
<accession>A0ABQ0LGI8</accession>
<evidence type="ECO:0000256" key="1">
    <source>
        <dbReference type="SAM" id="MobiDB-lite"/>
    </source>
</evidence>
<feature type="region of interest" description="Disordered" evidence="1">
    <location>
        <begin position="1"/>
        <end position="26"/>
    </location>
</feature>
<proteinExistence type="predicted"/>
<sequence>MVAVPLLVADTRPAGDSSKGRRKGNQAFDPTLFEYFIGPAHEAAAAGIFRRRMSSAGVIDCAENRI</sequence>